<dbReference type="HOGENOM" id="CLU_2809875_0_0_11"/>
<organism evidence="1">
    <name type="scientific">Salinispora arenicola (strain CNS-205)</name>
    <dbReference type="NCBI Taxonomy" id="391037"/>
    <lineage>
        <taxon>Bacteria</taxon>
        <taxon>Bacillati</taxon>
        <taxon>Actinomycetota</taxon>
        <taxon>Actinomycetes</taxon>
        <taxon>Micromonosporales</taxon>
        <taxon>Micromonosporaceae</taxon>
        <taxon>Salinispora</taxon>
    </lineage>
</organism>
<reference evidence="1" key="1">
    <citation type="submission" date="2007-10" db="EMBL/GenBank/DDBJ databases">
        <title>Complete sequence of Salinispora arenicola CNS-205.</title>
        <authorList>
            <consortium name="US DOE Joint Genome Institute"/>
            <person name="Copeland A."/>
            <person name="Lucas S."/>
            <person name="Lapidus A."/>
            <person name="Barry K."/>
            <person name="Glavina del Rio T."/>
            <person name="Dalin E."/>
            <person name="Tice H."/>
            <person name="Pitluck S."/>
            <person name="Foster B."/>
            <person name="Schmutz J."/>
            <person name="Larimer F."/>
            <person name="Land M."/>
            <person name="Hauser L."/>
            <person name="Kyrpides N."/>
            <person name="Ivanova N."/>
            <person name="Jensen P.R."/>
            <person name="Moore B.S."/>
            <person name="Penn K."/>
            <person name="Jenkins C."/>
            <person name="Udwary D."/>
            <person name="Xiang L."/>
            <person name="Gontang E."/>
            <person name="Richardson P."/>
        </authorList>
    </citation>
    <scope>NUCLEOTIDE SEQUENCE [LARGE SCALE GENOMIC DNA]</scope>
    <source>
        <strain evidence="1">CNS-205</strain>
    </source>
</reference>
<dbReference type="STRING" id="391037.Sare_4914"/>
<gene>
    <name evidence="1" type="ordered locus">Sare_4914</name>
</gene>
<proteinExistence type="predicted"/>
<sequence>MSIVRVAWHRITSQQRRRRSARLDAIGPATVYAARAGAYRPLHDQPTVILDTRPLMTRLARQRACTR</sequence>
<name>A8LW58_SALAI</name>
<evidence type="ECO:0000313" key="1">
    <source>
        <dbReference type="EMBL" id="ABW00663.1"/>
    </source>
</evidence>
<dbReference type="AlphaFoldDB" id="A8LW58"/>
<accession>A8LW58</accession>
<dbReference type="PATRIC" id="fig|391037.6.peg.4961"/>
<protein>
    <submittedName>
        <fullName evidence="1">Uncharacterized protein</fullName>
    </submittedName>
</protein>
<dbReference type="KEGG" id="saq:Sare_4914"/>
<dbReference type="OrthoDB" id="3402170at2"/>
<dbReference type="EMBL" id="CP000850">
    <property type="protein sequence ID" value="ABW00663.1"/>
    <property type="molecule type" value="Genomic_DNA"/>
</dbReference>